<dbReference type="Proteomes" id="UP001235712">
    <property type="component" value="Unassembled WGS sequence"/>
</dbReference>
<name>A0ABT9PB49_9ACTN</name>
<evidence type="ECO:0000313" key="2">
    <source>
        <dbReference type="EMBL" id="MDP9829927.1"/>
    </source>
</evidence>
<proteinExistence type="predicted"/>
<feature type="region of interest" description="Disordered" evidence="1">
    <location>
        <begin position="109"/>
        <end position="186"/>
    </location>
</feature>
<feature type="region of interest" description="Disordered" evidence="1">
    <location>
        <begin position="241"/>
        <end position="342"/>
    </location>
</feature>
<feature type="compositionally biased region" description="Basic and acidic residues" evidence="1">
    <location>
        <begin position="133"/>
        <end position="153"/>
    </location>
</feature>
<feature type="compositionally biased region" description="Basic and acidic residues" evidence="1">
    <location>
        <begin position="241"/>
        <end position="256"/>
    </location>
</feature>
<feature type="compositionally biased region" description="Basic and acidic residues" evidence="1">
    <location>
        <begin position="109"/>
        <end position="126"/>
    </location>
</feature>
<sequence>MSTGSETEAEAAGVCGLDGCQEPLPPRPRDELGRPKGGRRARYCSKAHADLASRQRRASDLASIADPLALAKEATQGVLPVARQLSEQLTALMQRFEQAESGAFARVRAAETEAEQAHAEAARAAEAEQQAETARREALATARTARDEKDRAHQAAQAAYAEAERTRDEAWKQVADHERARGQAEAELHVARESLDLQRREHAQLLETTQEQQARITRLDLEAATAAVELRQAHERAAELGARLEETERRHRDELARAAAQAAAQIAAERQTAAQAAERREQRHQKELRRVTERAHAQITAAPRQPDVKATSPRAATRASSSTLKRRSRVAGSRPPKPPQTD</sequence>
<feature type="compositionally biased region" description="Basic residues" evidence="1">
    <location>
        <begin position="36"/>
        <end position="45"/>
    </location>
</feature>
<gene>
    <name evidence="2" type="ORF">J2S57_005676</name>
</gene>
<keyword evidence="3" id="KW-1185">Reference proteome</keyword>
<feature type="compositionally biased region" description="Low complexity" evidence="1">
    <location>
        <begin position="257"/>
        <end position="276"/>
    </location>
</feature>
<evidence type="ECO:0000256" key="1">
    <source>
        <dbReference type="SAM" id="MobiDB-lite"/>
    </source>
</evidence>
<comment type="caution">
    <text evidence="2">The sequence shown here is derived from an EMBL/GenBank/DDBJ whole genome shotgun (WGS) entry which is preliminary data.</text>
</comment>
<protein>
    <submittedName>
        <fullName evidence="2">Chromosome segregation ATPase</fullName>
    </submittedName>
</protein>
<feature type="region of interest" description="Disordered" evidence="1">
    <location>
        <begin position="1"/>
        <end position="45"/>
    </location>
</feature>
<feature type="compositionally biased region" description="Basic and acidic residues" evidence="1">
    <location>
        <begin position="277"/>
        <end position="296"/>
    </location>
</feature>
<feature type="compositionally biased region" description="Low complexity" evidence="1">
    <location>
        <begin position="310"/>
        <end position="323"/>
    </location>
</feature>
<accession>A0ABT9PB49</accession>
<evidence type="ECO:0000313" key="3">
    <source>
        <dbReference type="Proteomes" id="UP001235712"/>
    </source>
</evidence>
<feature type="compositionally biased region" description="Basic and acidic residues" evidence="1">
    <location>
        <begin position="162"/>
        <end position="186"/>
    </location>
</feature>
<dbReference type="EMBL" id="JAUSQZ010000001">
    <property type="protein sequence ID" value="MDP9829927.1"/>
    <property type="molecule type" value="Genomic_DNA"/>
</dbReference>
<organism evidence="2 3">
    <name type="scientific">Kineosporia succinea</name>
    <dbReference type="NCBI Taxonomy" id="84632"/>
    <lineage>
        <taxon>Bacteria</taxon>
        <taxon>Bacillati</taxon>
        <taxon>Actinomycetota</taxon>
        <taxon>Actinomycetes</taxon>
        <taxon>Kineosporiales</taxon>
        <taxon>Kineosporiaceae</taxon>
        <taxon>Kineosporia</taxon>
    </lineage>
</organism>
<reference evidence="2 3" key="1">
    <citation type="submission" date="2023-07" db="EMBL/GenBank/DDBJ databases">
        <title>Sequencing the genomes of 1000 actinobacteria strains.</title>
        <authorList>
            <person name="Klenk H.-P."/>
        </authorList>
    </citation>
    <scope>NUCLEOTIDE SEQUENCE [LARGE SCALE GENOMIC DNA]</scope>
    <source>
        <strain evidence="2 3">DSM 44388</strain>
    </source>
</reference>
<dbReference type="RefSeq" id="WP_307248614.1">
    <property type="nucleotide sequence ID" value="NZ_JAUSQZ010000001.1"/>
</dbReference>